<dbReference type="EMBL" id="KZ503416">
    <property type="protein sequence ID" value="PKU64527.1"/>
    <property type="molecule type" value="Genomic_DNA"/>
</dbReference>
<feature type="region of interest" description="Disordered" evidence="1">
    <location>
        <begin position="56"/>
        <end position="184"/>
    </location>
</feature>
<dbReference type="AlphaFoldDB" id="A0A2I0VMA0"/>
<evidence type="ECO:0000313" key="2">
    <source>
        <dbReference type="EMBL" id="PKU64527.1"/>
    </source>
</evidence>
<reference evidence="2 3" key="1">
    <citation type="journal article" date="2016" name="Sci. Rep.">
        <title>The Dendrobium catenatum Lindl. genome sequence provides insights into polysaccharide synthase, floral development and adaptive evolution.</title>
        <authorList>
            <person name="Zhang G.Q."/>
            <person name="Xu Q."/>
            <person name="Bian C."/>
            <person name="Tsai W.C."/>
            <person name="Yeh C.M."/>
            <person name="Liu K.W."/>
            <person name="Yoshida K."/>
            <person name="Zhang L.S."/>
            <person name="Chang S.B."/>
            <person name="Chen F."/>
            <person name="Shi Y."/>
            <person name="Su Y.Y."/>
            <person name="Zhang Y.Q."/>
            <person name="Chen L.J."/>
            <person name="Yin Y."/>
            <person name="Lin M."/>
            <person name="Huang H."/>
            <person name="Deng H."/>
            <person name="Wang Z.W."/>
            <person name="Zhu S.L."/>
            <person name="Zhao X."/>
            <person name="Deng C."/>
            <person name="Niu S.C."/>
            <person name="Huang J."/>
            <person name="Wang M."/>
            <person name="Liu G.H."/>
            <person name="Yang H.J."/>
            <person name="Xiao X.J."/>
            <person name="Hsiao Y.Y."/>
            <person name="Wu W.L."/>
            <person name="Chen Y.Y."/>
            <person name="Mitsuda N."/>
            <person name="Ohme-Takagi M."/>
            <person name="Luo Y.B."/>
            <person name="Van de Peer Y."/>
            <person name="Liu Z.J."/>
        </authorList>
    </citation>
    <scope>NUCLEOTIDE SEQUENCE [LARGE SCALE GENOMIC DNA]</scope>
    <source>
        <tissue evidence="2">The whole plant</tissue>
    </source>
</reference>
<gene>
    <name evidence="2" type="ORF">MA16_Dca008450</name>
</gene>
<protein>
    <submittedName>
        <fullName evidence="2">Uncharacterized protein</fullName>
    </submittedName>
</protein>
<feature type="compositionally biased region" description="Pro residues" evidence="1">
    <location>
        <begin position="60"/>
        <end position="79"/>
    </location>
</feature>
<evidence type="ECO:0000313" key="3">
    <source>
        <dbReference type="Proteomes" id="UP000233837"/>
    </source>
</evidence>
<dbReference type="PANTHER" id="PTHR35132:SF1">
    <property type="entry name" value="SERINE_ARGININE REPETITIVE MATRIX-LIKE PROTEIN"/>
    <property type="match status" value="1"/>
</dbReference>
<keyword evidence="3" id="KW-1185">Reference proteome</keyword>
<sequence>MEVTAESPRRRSSASSSPEFEFWMLRNPPCTNPELPLLSADELFADGILVPLHILSLTPTPNPHSSPTSPPPTPPPQPPRPEDPPPSRKWKDIFKPGEKKPSKDRKPSSTASAAAEININIWPFSRSRSSGNGRPRSAPTSSARKTSSAPCSRCNSHGESSKHSTGGFGFSPVRKWSPTPARSGRIYLGRSNPVWQLRRRAVAGGRKDNGGAGVGRVLNLNVNTCIGHQRTTSCRDCDKDCEAISDDQNRRPGGGNGDAGGADGEVNGGLFKLKAIFTRKRALKKGNLLNNIWRGRM</sequence>
<name>A0A2I0VMA0_9ASPA</name>
<evidence type="ECO:0000256" key="1">
    <source>
        <dbReference type="SAM" id="MobiDB-lite"/>
    </source>
</evidence>
<proteinExistence type="predicted"/>
<reference evidence="2 3" key="2">
    <citation type="journal article" date="2017" name="Nature">
        <title>The Apostasia genome and the evolution of orchids.</title>
        <authorList>
            <person name="Zhang G.Q."/>
            <person name="Liu K.W."/>
            <person name="Li Z."/>
            <person name="Lohaus R."/>
            <person name="Hsiao Y.Y."/>
            <person name="Niu S.C."/>
            <person name="Wang J.Y."/>
            <person name="Lin Y.C."/>
            <person name="Xu Q."/>
            <person name="Chen L.J."/>
            <person name="Yoshida K."/>
            <person name="Fujiwara S."/>
            <person name="Wang Z.W."/>
            <person name="Zhang Y.Q."/>
            <person name="Mitsuda N."/>
            <person name="Wang M."/>
            <person name="Liu G.H."/>
            <person name="Pecoraro L."/>
            <person name="Huang H.X."/>
            <person name="Xiao X.J."/>
            <person name="Lin M."/>
            <person name="Wu X.Y."/>
            <person name="Wu W.L."/>
            <person name="Chen Y.Y."/>
            <person name="Chang S.B."/>
            <person name="Sakamoto S."/>
            <person name="Ohme-Takagi M."/>
            <person name="Yagi M."/>
            <person name="Zeng S.J."/>
            <person name="Shen C.Y."/>
            <person name="Yeh C.M."/>
            <person name="Luo Y.B."/>
            <person name="Tsai W.C."/>
            <person name="Van de Peer Y."/>
            <person name="Liu Z.J."/>
        </authorList>
    </citation>
    <scope>NUCLEOTIDE SEQUENCE [LARGE SCALE GENOMIC DNA]</scope>
    <source>
        <tissue evidence="2">The whole plant</tissue>
    </source>
</reference>
<feature type="compositionally biased region" description="Low complexity" evidence="1">
    <location>
        <begin position="125"/>
        <end position="137"/>
    </location>
</feature>
<dbReference type="Proteomes" id="UP000233837">
    <property type="component" value="Unassembled WGS sequence"/>
</dbReference>
<organism evidence="2 3">
    <name type="scientific">Dendrobium catenatum</name>
    <dbReference type="NCBI Taxonomy" id="906689"/>
    <lineage>
        <taxon>Eukaryota</taxon>
        <taxon>Viridiplantae</taxon>
        <taxon>Streptophyta</taxon>
        <taxon>Embryophyta</taxon>
        <taxon>Tracheophyta</taxon>
        <taxon>Spermatophyta</taxon>
        <taxon>Magnoliopsida</taxon>
        <taxon>Liliopsida</taxon>
        <taxon>Asparagales</taxon>
        <taxon>Orchidaceae</taxon>
        <taxon>Epidendroideae</taxon>
        <taxon>Malaxideae</taxon>
        <taxon>Dendrobiinae</taxon>
        <taxon>Dendrobium</taxon>
    </lineage>
</organism>
<feature type="region of interest" description="Disordered" evidence="1">
    <location>
        <begin position="1"/>
        <end position="20"/>
    </location>
</feature>
<accession>A0A2I0VMA0</accession>
<feature type="compositionally biased region" description="Basic and acidic residues" evidence="1">
    <location>
        <begin position="80"/>
        <end position="107"/>
    </location>
</feature>
<dbReference type="PANTHER" id="PTHR35132">
    <property type="entry name" value="SERINE/ARGININE REPETITIVE MATRIX-LIKE PROTEIN"/>
    <property type="match status" value="1"/>
</dbReference>
<feature type="compositionally biased region" description="Polar residues" evidence="1">
    <location>
        <begin position="138"/>
        <end position="158"/>
    </location>
</feature>